<dbReference type="EMBL" id="PVEM01000028">
    <property type="protein sequence ID" value="PTD01676.1"/>
    <property type="molecule type" value="Genomic_DNA"/>
</dbReference>
<evidence type="ECO:0000313" key="5">
    <source>
        <dbReference type="Proteomes" id="UP000241587"/>
    </source>
</evidence>
<keyword evidence="5" id="KW-1185">Reference proteome</keyword>
<dbReference type="OMA" id="CRDDAIN"/>
<organism evidence="3 5">
    <name type="scientific">Fusarium culmorum</name>
    <dbReference type="NCBI Taxonomy" id="5516"/>
    <lineage>
        <taxon>Eukaryota</taxon>
        <taxon>Fungi</taxon>
        <taxon>Dikarya</taxon>
        <taxon>Ascomycota</taxon>
        <taxon>Pezizomycotina</taxon>
        <taxon>Sordariomycetes</taxon>
        <taxon>Hypocreomycetidae</taxon>
        <taxon>Hypocreales</taxon>
        <taxon>Nectriaceae</taxon>
        <taxon>Fusarium</taxon>
    </lineage>
</organism>
<feature type="coiled-coil region" evidence="1">
    <location>
        <begin position="37"/>
        <end position="64"/>
    </location>
</feature>
<sequence length="171" mass="19520">MSSPLKRMFSMKKDTAPSGPSEEPAAKSSDCKKEKKILELKLEITELKREIKELKYEIRVNKGDFENTFRVLSGCRDDAINAEHTVAEQWSRLTSALEVFQDLDKQLGSIYDRKGIDKAIMDATTKQDVLGYKRHEALKKVNQAEQEIVGCRNTIERHASTLKAYIKSRVD</sequence>
<dbReference type="Proteomes" id="UP000663297">
    <property type="component" value="Chromosome 3"/>
</dbReference>
<evidence type="ECO:0000256" key="1">
    <source>
        <dbReference type="SAM" id="Coils"/>
    </source>
</evidence>
<reference evidence="3 5" key="1">
    <citation type="submission" date="2018-02" db="EMBL/GenBank/DDBJ databases">
        <title>Fusarium culmorum secondary metabolites in fungal-bacterial-plant interactions.</title>
        <authorList>
            <person name="Schmidt R."/>
        </authorList>
    </citation>
    <scope>NUCLEOTIDE SEQUENCE [LARGE SCALE GENOMIC DNA]</scope>
    <source>
        <strain evidence="3 5">PV</strain>
    </source>
</reference>
<evidence type="ECO:0000256" key="2">
    <source>
        <dbReference type="SAM" id="MobiDB-lite"/>
    </source>
</evidence>
<protein>
    <submittedName>
        <fullName evidence="3">Uncharacterized protein</fullName>
    </submittedName>
</protein>
<dbReference type="Proteomes" id="UP000241587">
    <property type="component" value="Unassembled WGS sequence"/>
</dbReference>
<evidence type="ECO:0000313" key="3">
    <source>
        <dbReference type="EMBL" id="PTD01676.1"/>
    </source>
</evidence>
<proteinExistence type="predicted"/>
<keyword evidence="1" id="KW-0175">Coiled coil</keyword>
<evidence type="ECO:0000313" key="4">
    <source>
        <dbReference type="EMBL" id="QPC63917.1"/>
    </source>
</evidence>
<dbReference type="EMBL" id="CP064749">
    <property type="protein sequence ID" value="QPC63917.1"/>
    <property type="molecule type" value="Genomic_DNA"/>
</dbReference>
<reference evidence="4" key="2">
    <citation type="submission" date="2020-11" db="EMBL/GenBank/DDBJ databases">
        <title>The chromosome-scale genome resource for two endophytic Fusarium species: F. culmorum and F. pseudograminearum.</title>
        <authorList>
            <person name="Yuan Z."/>
        </authorList>
    </citation>
    <scope>NUCLEOTIDE SEQUENCE</scope>
    <source>
        <strain evidence="4">Class2-1B</strain>
    </source>
</reference>
<name>A0A2T4GDL4_FUSCU</name>
<accession>A0A2T4GDL4</accession>
<dbReference type="OrthoDB" id="5085155at2759"/>
<gene>
    <name evidence="3" type="ORF">FCULG_00010058</name>
    <name evidence="4" type="ORF">HYE67_006148</name>
</gene>
<dbReference type="AlphaFoldDB" id="A0A2T4GDL4"/>
<feature type="region of interest" description="Disordered" evidence="2">
    <location>
        <begin position="1"/>
        <end position="30"/>
    </location>
</feature>